<reference evidence="2 3" key="1">
    <citation type="journal article" date="2021" name="bioRxiv">
        <title>Chromosome-scale and haplotype-resolved genome assembly of a tetraploid potato cultivar.</title>
        <authorList>
            <person name="Sun H."/>
            <person name="Jiao W.-B."/>
            <person name="Krause K."/>
            <person name="Campoy J.A."/>
            <person name="Goel M."/>
            <person name="Folz-Donahue K."/>
            <person name="Kukat C."/>
            <person name="Huettel B."/>
            <person name="Schneeberger K."/>
        </authorList>
    </citation>
    <scope>NUCLEOTIDE SEQUENCE [LARGE SCALE GENOMIC DNA]</scope>
    <source>
        <strain evidence="2">SolTubOtavaFocal</strain>
        <tissue evidence="2">Leaves</tissue>
    </source>
</reference>
<gene>
    <name evidence="2" type="ORF">KY290_001394</name>
</gene>
<protein>
    <recommendedName>
        <fullName evidence="1">Retrotransposon Copia-like N-terminal domain-containing protein</fullName>
    </recommendedName>
</protein>
<organism evidence="2 3">
    <name type="scientific">Solanum tuberosum</name>
    <name type="common">Potato</name>
    <dbReference type="NCBI Taxonomy" id="4113"/>
    <lineage>
        <taxon>Eukaryota</taxon>
        <taxon>Viridiplantae</taxon>
        <taxon>Streptophyta</taxon>
        <taxon>Embryophyta</taxon>
        <taxon>Tracheophyta</taxon>
        <taxon>Spermatophyta</taxon>
        <taxon>Magnoliopsida</taxon>
        <taxon>eudicotyledons</taxon>
        <taxon>Gunneridae</taxon>
        <taxon>Pentapetalae</taxon>
        <taxon>asterids</taxon>
        <taxon>lamiids</taxon>
        <taxon>Solanales</taxon>
        <taxon>Solanaceae</taxon>
        <taxon>Solanoideae</taxon>
        <taxon>Solaneae</taxon>
        <taxon>Solanum</taxon>
    </lineage>
</organism>
<evidence type="ECO:0000313" key="3">
    <source>
        <dbReference type="Proteomes" id="UP000826656"/>
    </source>
</evidence>
<accession>A0ABQ7WM55</accession>
<dbReference type="Pfam" id="PF14244">
    <property type="entry name" value="Retrotran_gag_3"/>
    <property type="match status" value="1"/>
</dbReference>
<comment type="caution">
    <text evidence="2">The sequence shown here is derived from an EMBL/GenBank/DDBJ whole genome shotgun (WGS) entry which is preliminary data.</text>
</comment>
<sequence>MGDQTPTSLPQFVIVHHDNSTFPTSIVLDETNFSLWSQWMEMRIGARNKIGFLTGEKVKPTTNDSSYATWITDNNRVKSWLIDSMSPHLMQRFIRLATAKEIWEAIAKTFYDGSDETFAQEEAVAGVIHTHSIMARLRVHIFLNGLDAEFDQVRGEILRKDPKLDLESTYAYVRREFQ</sequence>
<dbReference type="InterPro" id="IPR029472">
    <property type="entry name" value="Copia-like_N"/>
</dbReference>
<dbReference type="PANTHER" id="PTHR37610:SF45">
    <property type="entry name" value="RETROTRANSPOSON GAG DOMAIN-CONTAINING PROTEIN"/>
    <property type="match status" value="1"/>
</dbReference>
<evidence type="ECO:0000313" key="2">
    <source>
        <dbReference type="EMBL" id="KAH0781796.1"/>
    </source>
</evidence>
<evidence type="ECO:0000259" key="1">
    <source>
        <dbReference type="Pfam" id="PF14244"/>
    </source>
</evidence>
<feature type="domain" description="Retrotransposon Copia-like N-terminal" evidence="1">
    <location>
        <begin position="20"/>
        <end position="61"/>
    </location>
</feature>
<dbReference type="Proteomes" id="UP000826656">
    <property type="component" value="Unassembled WGS sequence"/>
</dbReference>
<proteinExistence type="predicted"/>
<dbReference type="PANTHER" id="PTHR37610">
    <property type="entry name" value="CCHC-TYPE DOMAIN-CONTAINING PROTEIN"/>
    <property type="match status" value="1"/>
</dbReference>
<dbReference type="EMBL" id="JAIVGD010000001">
    <property type="protein sequence ID" value="KAH0781796.1"/>
    <property type="molecule type" value="Genomic_DNA"/>
</dbReference>
<keyword evidence="3" id="KW-1185">Reference proteome</keyword>
<name>A0ABQ7WM55_SOLTU</name>